<feature type="compositionally biased region" description="Acidic residues" evidence="1">
    <location>
        <begin position="252"/>
        <end position="264"/>
    </location>
</feature>
<sequence length="349" mass="40762">DSQKGVLLKTITTPKSILNIIDEKVKTTAPTTVYRESIGSCEGITTIKNAKQIQNRRNKYLQKFKLSHDELFSTYEIGLQNKTFVQQLTFIPHLLVICAHDKSIEIFNRLLETTTTPIILAYDTTFNLTDGYVRFVIRFIFDLHDLKYVRSRDSSLDSSSLIYRHTAFVQSPSIVLAYMIHETKEQRSHLQMIQTLKYLCPKIGINCVLVTDNEKAFKNCFAQEFPALLQFRCWNHMMKNIYRRVMKTKTSEEEEDQETQVVDDDNQHGSRSSETKKILSSHLILIYSFTDGIQQQEQPLQETNDREDDGNEDFNEDDELEIGKKPKKAHLWLHHAVLFLRNKRFYSHT</sequence>
<evidence type="ECO:0008006" key="5">
    <source>
        <dbReference type="Google" id="ProtNLM"/>
    </source>
</evidence>
<accession>A0A816A399</accession>
<name>A0A816A399_9BILA</name>
<gene>
    <name evidence="2" type="ORF">GPM918_LOCUS41793</name>
    <name evidence="3" type="ORF">SRO942_LOCUS42903</name>
</gene>
<dbReference type="Proteomes" id="UP000681722">
    <property type="component" value="Unassembled WGS sequence"/>
</dbReference>
<protein>
    <recommendedName>
        <fullName evidence="5">MULE transposase domain-containing protein</fullName>
    </recommendedName>
</protein>
<feature type="region of interest" description="Disordered" evidence="1">
    <location>
        <begin position="252"/>
        <end position="275"/>
    </location>
</feature>
<dbReference type="EMBL" id="CAJOBC010099920">
    <property type="protein sequence ID" value="CAF4463822.1"/>
    <property type="molecule type" value="Genomic_DNA"/>
</dbReference>
<feature type="compositionally biased region" description="Acidic residues" evidence="1">
    <location>
        <begin position="305"/>
        <end position="317"/>
    </location>
</feature>
<evidence type="ECO:0000256" key="1">
    <source>
        <dbReference type="SAM" id="MobiDB-lite"/>
    </source>
</evidence>
<feature type="non-terminal residue" evidence="2">
    <location>
        <position position="1"/>
    </location>
</feature>
<keyword evidence="4" id="KW-1185">Reference proteome</keyword>
<dbReference type="OrthoDB" id="5791190at2759"/>
<feature type="region of interest" description="Disordered" evidence="1">
    <location>
        <begin position="296"/>
        <end position="317"/>
    </location>
</feature>
<evidence type="ECO:0000313" key="2">
    <source>
        <dbReference type="EMBL" id="CAF1591462.1"/>
    </source>
</evidence>
<proteinExistence type="predicted"/>
<dbReference type="Proteomes" id="UP000663829">
    <property type="component" value="Unassembled WGS sequence"/>
</dbReference>
<feature type="non-terminal residue" evidence="2">
    <location>
        <position position="349"/>
    </location>
</feature>
<evidence type="ECO:0000313" key="4">
    <source>
        <dbReference type="Proteomes" id="UP000663829"/>
    </source>
</evidence>
<feature type="compositionally biased region" description="Basic and acidic residues" evidence="1">
    <location>
        <begin position="265"/>
        <end position="275"/>
    </location>
</feature>
<reference evidence="2" key="1">
    <citation type="submission" date="2021-02" db="EMBL/GenBank/DDBJ databases">
        <authorList>
            <person name="Nowell W R."/>
        </authorList>
    </citation>
    <scope>NUCLEOTIDE SEQUENCE</scope>
</reference>
<comment type="caution">
    <text evidence="2">The sequence shown here is derived from an EMBL/GenBank/DDBJ whole genome shotgun (WGS) entry which is preliminary data.</text>
</comment>
<evidence type="ECO:0000313" key="3">
    <source>
        <dbReference type="EMBL" id="CAF4463822.1"/>
    </source>
</evidence>
<dbReference type="AlphaFoldDB" id="A0A816A399"/>
<organism evidence="2 4">
    <name type="scientific">Didymodactylos carnosus</name>
    <dbReference type="NCBI Taxonomy" id="1234261"/>
    <lineage>
        <taxon>Eukaryota</taxon>
        <taxon>Metazoa</taxon>
        <taxon>Spiralia</taxon>
        <taxon>Gnathifera</taxon>
        <taxon>Rotifera</taxon>
        <taxon>Eurotatoria</taxon>
        <taxon>Bdelloidea</taxon>
        <taxon>Philodinida</taxon>
        <taxon>Philodinidae</taxon>
        <taxon>Didymodactylos</taxon>
    </lineage>
</organism>
<dbReference type="EMBL" id="CAJNOQ010033752">
    <property type="protein sequence ID" value="CAF1591462.1"/>
    <property type="molecule type" value="Genomic_DNA"/>
</dbReference>